<dbReference type="RefSeq" id="WP_145960361.1">
    <property type="nucleotide sequence ID" value="NZ_LR698987.1"/>
</dbReference>
<feature type="chain" id="PRO_5015975949" description="SmpA / OmlA family" evidence="1">
    <location>
        <begin position="24"/>
        <end position="124"/>
    </location>
</feature>
<name>A0A2X4V8L7_9GAMM</name>
<dbReference type="OrthoDB" id="7225452at2"/>
<organism evidence="2 3">
    <name type="scientific">Leminorella richardii</name>
    <dbReference type="NCBI Taxonomy" id="158841"/>
    <lineage>
        <taxon>Bacteria</taxon>
        <taxon>Pseudomonadati</taxon>
        <taxon>Pseudomonadota</taxon>
        <taxon>Gammaproteobacteria</taxon>
        <taxon>Enterobacterales</taxon>
        <taxon>Budviciaceae</taxon>
        <taxon>Leminorella</taxon>
    </lineage>
</organism>
<keyword evidence="3" id="KW-1185">Reference proteome</keyword>
<evidence type="ECO:0000313" key="3">
    <source>
        <dbReference type="Proteomes" id="UP000249005"/>
    </source>
</evidence>
<evidence type="ECO:0008006" key="4">
    <source>
        <dbReference type="Google" id="ProtNLM"/>
    </source>
</evidence>
<gene>
    <name evidence="2" type="ORF">NCTC12151_02229</name>
</gene>
<proteinExistence type="predicted"/>
<dbReference type="Proteomes" id="UP000249005">
    <property type="component" value="Chromosome 1"/>
</dbReference>
<reference evidence="2 3" key="1">
    <citation type="submission" date="2018-06" db="EMBL/GenBank/DDBJ databases">
        <authorList>
            <consortium name="Pathogen Informatics"/>
            <person name="Doyle S."/>
        </authorList>
    </citation>
    <scope>NUCLEOTIDE SEQUENCE [LARGE SCALE GENOMIC DNA]</scope>
    <source>
        <strain evidence="2 3">NCTC12151</strain>
    </source>
</reference>
<dbReference type="AlphaFoldDB" id="A0A2X4V8L7"/>
<keyword evidence="1" id="KW-0732">Signal</keyword>
<protein>
    <recommendedName>
        <fullName evidence="4">SmpA / OmlA family</fullName>
    </recommendedName>
</protein>
<sequence length="124" mass="13203">MKNITITLGLIATLSLVSGCAKMKDIGAYTTGTEVSQNVMNSFVDGKTKQKDVIAAIGHPNEKSQLGKVEVWKYNYTKIRHVGSNVNESTVFEWNSKGVLKSHYKTNGGGGATGNALLDAAAGR</sequence>
<dbReference type="KEGG" id="lri:NCTC12151_02229"/>
<feature type="signal peptide" evidence="1">
    <location>
        <begin position="1"/>
        <end position="23"/>
    </location>
</feature>
<dbReference type="PROSITE" id="PS51257">
    <property type="entry name" value="PROKAR_LIPOPROTEIN"/>
    <property type="match status" value="1"/>
</dbReference>
<evidence type="ECO:0000313" key="2">
    <source>
        <dbReference type="EMBL" id="SQI41640.1"/>
    </source>
</evidence>
<dbReference type="EMBL" id="LS483470">
    <property type="protein sequence ID" value="SQI41640.1"/>
    <property type="molecule type" value="Genomic_DNA"/>
</dbReference>
<evidence type="ECO:0000256" key="1">
    <source>
        <dbReference type="SAM" id="SignalP"/>
    </source>
</evidence>
<accession>A0A2X4V8L7</accession>